<gene>
    <name evidence="3" type="ORF">ACCQ40_06300</name>
</gene>
<keyword evidence="1" id="KW-0812">Transmembrane</keyword>
<evidence type="ECO:0000256" key="1">
    <source>
        <dbReference type="SAM" id="Phobius"/>
    </source>
</evidence>
<dbReference type="RefSeq" id="WP_410033068.1">
    <property type="nucleotide sequence ID" value="NZ_JBGMEH010000006.1"/>
</dbReference>
<keyword evidence="1" id="KW-1133">Transmembrane helix</keyword>
<feature type="transmembrane region" description="Helical" evidence="1">
    <location>
        <begin position="172"/>
        <end position="192"/>
    </location>
</feature>
<keyword evidence="1" id="KW-0472">Membrane</keyword>
<dbReference type="EMBL" id="JBGMEH010000006">
    <property type="protein sequence ID" value="MFO3716397.1"/>
    <property type="molecule type" value="Genomic_DNA"/>
</dbReference>
<feature type="domain" description="Heparan-alpha-glucosaminide N-acetyltransferase catalytic" evidence="2">
    <location>
        <begin position="3"/>
        <end position="222"/>
    </location>
</feature>
<protein>
    <submittedName>
        <fullName evidence="3">Heparan-alpha-glucosaminide N-acetyltransferase domain-containing protein</fullName>
    </submittedName>
</protein>
<dbReference type="Proteomes" id="UP001638015">
    <property type="component" value="Unassembled WGS sequence"/>
</dbReference>
<feature type="transmembrane region" description="Helical" evidence="1">
    <location>
        <begin position="73"/>
        <end position="90"/>
    </location>
</feature>
<accession>A0ABW9MX44</accession>
<proteinExistence type="predicted"/>
<evidence type="ECO:0000313" key="3">
    <source>
        <dbReference type="EMBL" id="MFO3716397.1"/>
    </source>
</evidence>
<comment type="caution">
    <text evidence="3">The sequence shown here is derived from an EMBL/GenBank/DDBJ whole genome shotgun (WGS) entry which is preliminary data.</text>
</comment>
<feature type="transmembrane region" description="Helical" evidence="1">
    <location>
        <begin position="213"/>
        <end position="236"/>
    </location>
</feature>
<feature type="transmembrane region" description="Helical" evidence="1">
    <location>
        <begin position="12"/>
        <end position="32"/>
    </location>
</feature>
<evidence type="ECO:0000259" key="2">
    <source>
        <dbReference type="Pfam" id="PF07786"/>
    </source>
</evidence>
<evidence type="ECO:0000313" key="4">
    <source>
        <dbReference type="Proteomes" id="UP001638015"/>
    </source>
</evidence>
<feature type="transmembrane region" description="Helical" evidence="1">
    <location>
        <begin position="44"/>
        <end position="64"/>
    </location>
</feature>
<organism evidence="3 4">
    <name type="scientific">Anaerococcus cruorum</name>
    <dbReference type="NCBI Taxonomy" id="3115617"/>
    <lineage>
        <taxon>Bacteria</taxon>
        <taxon>Bacillati</taxon>
        <taxon>Bacillota</taxon>
        <taxon>Tissierellia</taxon>
        <taxon>Tissierellales</taxon>
        <taxon>Peptoniphilaceae</taxon>
        <taxon>Anaerococcus</taxon>
    </lineage>
</organism>
<name>A0ABW9MX44_9FIRM</name>
<dbReference type="Pfam" id="PF07786">
    <property type="entry name" value="HGSNAT_cat"/>
    <property type="match status" value="1"/>
</dbReference>
<keyword evidence="4" id="KW-1185">Reference proteome</keyword>
<reference evidence="3 4" key="1">
    <citation type="journal article" date="2025" name="Anaerobe">
        <title>Description of Anaerococcus kampingiae sp. nov., Anaerococcus groningensis sp. nov., Anaerococcus martiniensis sp. nov., and Anaerococcus cruorum sp. nov., isolated from human clinical specimens.</title>
        <authorList>
            <person name="Boiten K.E."/>
            <person name="Meijer J."/>
            <person name="van Wezel E.M."/>
            <person name="Veloo A.C.M."/>
        </authorList>
    </citation>
    <scope>NUCLEOTIDE SEQUENCE [LARGE SCALE GENOMIC DNA]</scope>
    <source>
        <strain evidence="3 4">ENR1039</strain>
    </source>
</reference>
<sequence length="237" mass="27650">MKRNYNLDKWRGFTIISMVLFHLMYNINYYWQIPWYDGTILNKVWQLSIACSFFIISGITSNFLDANRNIKRGIKTSLIGFTITLITYLAAPDQFILWGVLNGLGASMIITGILQYFTDISPKWALVFLLLFITTYKIPRGILYNISFFKELYDLNFFYLGFPSADFHSTDYFAIIPWTFIYLFGYTLGKGLKNKNFYGKFGNDNLLAKIGRYAMPIYLAHQIILYPMVTLIYNLAK</sequence>
<dbReference type="InterPro" id="IPR012429">
    <property type="entry name" value="HGSNAT_cat"/>
</dbReference>
<feature type="transmembrane region" description="Helical" evidence="1">
    <location>
        <begin position="96"/>
        <end position="117"/>
    </location>
</feature>
<feature type="transmembrane region" description="Helical" evidence="1">
    <location>
        <begin position="124"/>
        <end position="146"/>
    </location>
</feature>